<comment type="catalytic activity">
    <reaction evidence="1">
        <text>guanosine(46) in tRNA + S-adenosyl-L-methionine = N(7)-methylguanosine(46) in tRNA + S-adenosyl-L-homocysteine</text>
        <dbReference type="Rhea" id="RHEA:42708"/>
        <dbReference type="Rhea" id="RHEA-COMP:10188"/>
        <dbReference type="Rhea" id="RHEA-COMP:10189"/>
        <dbReference type="ChEBI" id="CHEBI:57856"/>
        <dbReference type="ChEBI" id="CHEBI:59789"/>
        <dbReference type="ChEBI" id="CHEBI:74269"/>
        <dbReference type="ChEBI" id="CHEBI:74480"/>
        <dbReference type="EC" id="2.1.1.33"/>
    </reaction>
</comment>
<sequence>MFYICRIMGQKKLVRFAELLTFPNVLQNPEGMPGKWHEFFHNDHPITLELACGKGEYAVGLGRLYPERNFLGIDLKGNRIWVGAKKALNEKLVNVGFLRTHIDRIAMHFQQGEVSEIWITFPDPQLRTSRAKKRLTHPRFLRLYQQILSPNGIIHLKTDSPALYRFTKWVIDLHDLEVIDDRDDVYSAGETAITDELKIKTHYESLDIAGSSRIHYLSFRLPDTPLTDKDAALKEMLREEESDRRN</sequence>
<accession>A0A4Q7MXV4</accession>
<dbReference type="Gene3D" id="3.40.50.150">
    <property type="entry name" value="Vaccinia Virus protein VP39"/>
    <property type="match status" value="1"/>
</dbReference>
<dbReference type="SUPFAM" id="SSF53335">
    <property type="entry name" value="S-adenosyl-L-methionine-dependent methyltransferases"/>
    <property type="match status" value="1"/>
</dbReference>
<evidence type="ECO:0000256" key="2">
    <source>
        <dbReference type="ARBA" id="ARBA00003015"/>
    </source>
</evidence>
<dbReference type="Pfam" id="PF02390">
    <property type="entry name" value="Methyltransf_4"/>
    <property type="match status" value="1"/>
</dbReference>
<keyword evidence="5 8" id="KW-0808">Transferase</keyword>
<dbReference type="InterPro" id="IPR029063">
    <property type="entry name" value="SAM-dependent_MTases_sf"/>
</dbReference>
<dbReference type="GO" id="GO:0043527">
    <property type="term" value="C:tRNA methyltransferase complex"/>
    <property type="evidence" value="ECO:0007669"/>
    <property type="project" value="TreeGrafter"/>
</dbReference>
<evidence type="ECO:0000256" key="4">
    <source>
        <dbReference type="ARBA" id="ARBA00022603"/>
    </source>
</evidence>
<protein>
    <recommendedName>
        <fullName evidence="3">tRNA (guanine(46)-N(7))-methyltransferase</fullName>
        <ecNumber evidence="3">2.1.1.33</ecNumber>
    </recommendedName>
</protein>
<evidence type="ECO:0000256" key="7">
    <source>
        <dbReference type="ARBA" id="ARBA00022694"/>
    </source>
</evidence>
<dbReference type="NCBIfam" id="NF001080">
    <property type="entry name" value="PRK00121.2-2"/>
    <property type="match status" value="1"/>
</dbReference>
<evidence type="ECO:0000256" key="3">
    <source>
        <dbReference type="ARBA" id="ARBA00011977"/>
    </source>
</evidence>
<organism evidence="8 9">
    <name type="scientific">Pseudobacter ginsenosidimutans</name>
    <dbReference type="NCBI Taxonomy" id="661488"/>
    <lineage>
        <taxon>Bacteria</taxon>
        <taxon>Pseudomonadati</taxon>
        <taxon>Bacteroidota</taxon>
        <taxon>Chitinophagia</taxon>
        <taxon>Chitinophagales</taxon>
        <taxon>Chitinophagaceae</taxon>
        <taxon>Pseudobacter</taxon>
    </lineage>
</organism>
<evidence type="ECO:0000256" key="5">
    <source>
        <dbReference type="ARBA" id="ARBA00022679"/>
    </source>
</evidence>
<dbReference type="PANTHER" id="PTHR23417:SF14">
    <property type="entry name" value="PENTACOTRIPEPTIDE-REPEAT REGION OF PRORP DOMAIN-CONTAINING PROTEIN"/>
    <property type="match status" value="1"/>
</dbReference>
<keyword evidence="6" id="KW-0949">S-adenosyl-L-methionine</keyword>
<dbReference type="GO" id="GO:0008176">
    <property type="term" value="F:tRNA (guanine(46)-N7)-methyltransferase activity"/>
    <property type="evidence" value="ECO:0007669"/>
    <property type="project" value="UniProtKB-EC"/>
</dbReference>
<gene>
    <name evidence="8" type="ORF">EV199_3863</name>
</gene>
<proteinExistence type="predicted"/>
<dbReference type="EMBL" id="SGXA01000002">
    <property type="protein sequence ID" value="RZS71950.1"/>
    <property type="molecule type" value="Genomic_DNA"/>
</dbReference>
<comment type="caution">
    <text evidence="8">The sequence shown here is derived from an EMBL/GenBank/DDBJ whole genome shotgun (WGS) entry which is preliminary data.</text>
</comment>
<reference evidence="8 9" key="1">
    <citation type="submission" date="2019-02" db="EMBL/GenBank/DDBJ databases">
        <title>Genomic Encyclopedia of Type Strains, Phase IV (KMG-IV): sequencing the most valuable type-strain genomes for metagenomic binning, comparative biology and taxonomic classification.</title>
        <authorList>
            <person name="Goeker M."/>
        </authorList>
    </citation>
    <scope>NUCLEOTIDE SEQUENCE [LARGE SCALE GENOMIC DNA]</scope>
    <source>
        <strain evidence="8 9">DSM 18116</strain>
    </source>
</reference>
<keyword evidence="7" id="KW-0819">tRNA processing</keyword>
<comment type="function">
    <text evidence="2">Catalyzes the formation of N(7)-methylguanine at position 46 (m7G46) in tRNA.</text>
</comment>
<name>A0A4Q7MXV4_9BACT</name>
<keyword evidence="9" id="KW-1185">Reference proteome</keyword>
<dbReference type="EC" id="2.1.1.33" evidence="3"/>
<evidence type="ECO:0000256" key="6">
    <source>
        <dbReference type="ARBA" id="ARBA00022691"/>
    </source>
</evidence>
<dbReference type="PANTHER" id="PTHR23417">
    <property type="entry name" value="3-DEOXY-D-MANNO-OCTULOSONIC-ACID TRANSFERASE/TRNA GUANINE-N 7 - -METHYLTRANSFERASE"/>
    <property type="match status" value="1"/>
</dbReference>
<evidence type="ECO:0000313" key="8">
    <source>
        <dbReference type="EMBL" id="RZS71950.1"/>
    </source>
</evidence>
<dbReference type="PROSITE" id="PS51625">
    <property type="entry name" value="SAM_MT_TRMB"/>
    <property type="match status" value="1"/>
</dbReference>
<keyword evidence="4 8" id="KW-0489">Methyltransferase</keyword>
<dbReference type="AlphaFoldDB" id="A0A4Q7MXV4"/>
<dbReference type="InterPro" id="IPR003358">
    <property type="entry name" value="tRNA_(Gua-N-7)_MeTrfase_Trmb"/>
</dbReference>
<evidence type="ECO:0000313" key="9">
    <source>
        <dbReference type="Proteomes" id="UP000293874"/>
    </source>
</evidence>
<dbReference type="Proteomes" id="UP000293874">
    <property type="component" value="Unassembled WGS sequence"/>
</dbReference>
<evidence type="ECO:0000256" key="1">
    <source>
        <dbReference type="ARBA" id="ARBA00000142"/>
    </source>
</evidence>